<dbReference type="CDD" id="cd00603">
    <property type="entry name" value="IPT_PCSR"/>
    <property type="match status" value="1"/>
</dbReference>
<dbReference type="Proteomes" id="UP001311232">
    <property type="component" value="Unassembled WGS sequence"/>
</dbReference>
<evidence type="ECO:0000313" key="4">
    <source>
        <dbReference type="Proteomes" id="UP001311232"/>
    </source>
</evidence>
<dbReference type="Pfam" id="PF01833">
    <property type="entry name" value="TIG"/>
    <property type="match status" value="1"/>
</dbReference>
<dbReference type="InterPro" id="IPR052387">
    <property type="entry name" value="Fibrocystin"/>
</dbReference>
<protein>
    <recommendedName>
        <fullName evidence="2">PA14 domain-containing protein</fullName>
    </recommendedName>
</protein>
<dbReference type="PROSITE" id="PS51820">
    <property type="entry name" value="PA14"/>
    <property type="match status" value="1"/>
</dbReference>
<feature type="domain" description="PA14" evidence="2">
    <location>
        <begin position="179"/>
        <end position="377"/>
    </location>
</feature>
<proteinExistence type="predicted"/>
<evidence type="ECO:0000259" key="2">
    <source>
        <dbReference type="PROSITE" id="PS51820"/>
    </source>
</evidence>
<dbReference type="InterPro" id="IPR014756">
    <property type="entry name" value="Ig_E-set"/>
</dbReference>
<comment type="caution">
    <text evidence="3">The sequence shown here is derived from an EMBL/GenBank/DDBJ whole genome shotgun (WGS) entry which is preliminary data.</text>
</comment>
<gene>
    <name evidence="3" type="ORF">CRENBAI_021424</name>
</gene>
<dbReference type="PANTHER" id="PTHR46769">
    <property type="entry name" value="POLYCYSTIC KIDNEY AND HEPATIC DISEASE 1 (AUTOSOMAL RECESSIVE)-LIKE 1"/>
    <property type="match status" value="1"/>
</dbReference>
<dbReference type="GO" id="GO:0007399">
    <property type="term" value="P:nervous system development"/>
    <property type="evidence" value="ECO:0007669"/>
    <property type="project" value="UniProtKB-ARBA"/>
</dbReference>
<dbReference type="PANTHER" id="PTHR46769:SF2">
    <property type="entry name" value="FIBROCYSTIN-L ISOFORM 2 PRECURSOR-RELATED"/>
    <property type="match status" value="1"/>
</dbReference>
<reference evidence="3 4" key="1">
    <citation type="submission" date="2021-06" db="EMBL/GenBank/DDBJ databases">
        <authorList>
            <person name="Palmer J.M."/>
        </authorList>
    </citation>
    <scope>NUCLEOTIDE SEQUENCE [LARGE SCALE GENOMIC DNA]</scope>
    <source>
        <strain evidence="3 4">MEX-2019</strain>
        <tissue evidence="3">Muscle</tissue>
    </source>
</reference>
<dbReference type="AlphaFoldDB" id="A0AAV9RWM7"/>
<evidence type="ECO:0000256" key="1">
    <source>
        <dbReference type="ARBA" id="ARBA00022729"/>
    </source>
</evidence>
<dbReference type="FunFam" id="2.60.40.10:FF:001292">
    <property type="entry name" value="PKHD1 like 1"/>
    <property type="match status" value="1"/>
</dbReference>
<dbReference type="EMBL" id="JAHHUM010001212">
    <property type="protein sequence ID" value="KAK5613452.1"/>
    <property type="molecule type" value="Genomic_DNA"/>
</dbReference>
<organism evidence="3 4">
    <name type="scientific">Crenichthys baileyi</name>
    <name type="common">White River springfish</name>
    <dbReference type="NCBI Taxonomy" id="28760"/>
    <lineage>
        <taxon>Eukaryota</taxon>
        <taxon>Metazoa</taxon>
        <taxon>Chordata</taxon>
        <taxon>Craniata</taxon>
        <taxon>Vertebrata</taxon>
        <taxon>Euteleostomi</taxon>
        <taxon>Actinopterygii</taxon>
        <taxon>Neopterygii</taxon>
        <taxon>Teleostei</taxon>
        <taxon>Neoteleostei</taxon>
        <taxon>Acanthomorphata</taxon>
        <taxon>Ovalentaria</taxon>
        <taxon>Atherinomorphae</taxon>
        <taxon>Cyprinodontiformes</taxon>
        <taxon>Goodeidae</taxon>
        <taxon>Crenichthys</taxon>
    </lineage>
</organism>
<keyword evidence="1" id="KW-0732">Signal</keyword>
<dbReference type="SMART" id="SM00429">
    <property type="entry name" value="IPT"/>
    <property type="match status" value="1"/>
</dbReference>
<dbReference type="InterPro" id="IPR002909">
    <property type="entry name" value="IPT_dom"/>
</dbReference>
<evidence type="ECO:0000313" key="3">
    <source>
        <dbReference type="EMBL" id="KAK5613452.1"/>
    </source>
</evidence>
<dbReference type="Gene3D" id="2.60.40.10">
    <property type="entry name" value="Immunoglobulins"/>
    <property type="match status" value="1"/>
</dbReference>
<dbReference type="InterPro" id="IPR037524">
    <property type="entry name" value="PA14/GLEYA"/>
</dbReference>
<dbReference type="InterPro" id="IPR013783">
    <property type="entry name" value="Ig-like_fold"/>
</dbReference>
<name>A0AAV9RWM7_9TELE</name>
<accession>A0AAV9RWM7</accession>
<keyword evidence="4" id="KW-1185">Reference proteome</keyword>
<dbReference type="SUPFAM" id="SSF81296">
    <property type="entry name" value="E set domains"/>
    <property type="match status" value="1"/>
</dbReference>
<sequence length="594" mass="66233">MPEDQYLVHVSVDGVPIPDNKICNGDYKPYSCSFYTRWWRTPTIYSLSPVTGLPGVYEINTLPDLLSCRSYMGGMPCVLLKPNSDELYDLQLDSETASWGYMSCMMTGTYVEVTRVSPSKGSIMGGTLLTIHGRFFDQTDDPARVLVGGLPCEVQSVADDRITCRTAERRVNEDTKAYPGGRGLKMEVWSGKWPNSLDEIWRYNENTTGYWSQWIDSLPYIFPKEYDLFTTRTKGFFVPTVSGNFSIYLHCDDRYYLELLQQEYYGLSHINIALFQEESSFTADQSDDAVNEIQDIVAAYEVFDEEQVCGMTVIAQQRSSRQVLTFNMWPSRVPVVREVQNISISSHCASHLCGSTFFKLSYGYAQTGPIPVSASASEMETALNNLWSIKPDTVQVTKQEDGQGSHYTITFNSDRGDFAALHFEVFSSNTNISVSEVTKGQSNMATFTLSWAGVPTAPIAFNATGSEVQSALENLMKADCPAEVLITQGTNVKYFNDFENSEFTGAQSGTPESHSGFCGSRSLKNADALFRETFTKESGGQYGPVSLNQHPVLCFGYKGLLRDEVGLKFTYSDSSGQTRAVTTRISTLFNKEDK</sequence>